<dbReference type="RefSeq" id="WP_012200283.1">
    <property type="nucleotide sequence ID" value="NC_010001.1"/>
</dbReference>
<dbReference type="STRING" id="357809.Cphy_2266"/>
<dbReference type="eggNOG" id="ENOG5032J6P">
    <property type="taxonomic scope" value="Bacteria"/>
</dbReference>
<dbReference type="Proteomes" id="UP000000370">
    <property type="component" value="Chromosome"/>
</dbReference>
<feature type="domain" description="Carbohydrate binding module 65" evidence="2">
    <location>
        <begin position="513"/>
        <end position="625"/>
    </location>
</feature>
<dbReference type="KEGG" id="cpy:Cphy_2266"/>
<keyword evidence="4" id="KW-1185">Reference proteome</keyword>
<dbReference type="PROSITE" id="PS51257">
    <property type="entry name" value="PROKAR_LIPOPROTEIN"/>
    <property type="match status" value="1"/>
</dbReference>
<dbReference type="EMBL" id="CP000885">
    <property type="protein sequence ID" value="ABX42629.1"/>
    <property type="molecule type" value="Genomic_DNA"/>
</dbReference>
<name>A9KK57_LACP7</name>
<organism evidence="3 4">
    <name type="scientific">Lachnoclostridium phytofermentans (strain ATCC 700394 / DSM 18823 / ISDg)</name>
    <name type="common">Clostridium phytofermentans</name>
    <dbReference type="NCBI Taxonomy" id="357809"/>
    <lineage>
        <taxon>Bacteria</taxon>
        <taxon>Bacillati</taxon>
        <taxon>Bacillota</taxon>
        <taxon>Clostridia</taxon>
        <taxon>Lachnospirales</taxon>
        <taxon>Lachnospiraceae</taxon>
    </lineage>
</organism>
<evidence type="ECO:0000256" key="1">
    <source>
        <dbReference type="SAM" id="SignalP"/>
    </source>
</evidence>
<evidence type="ECO:0000313" key="4">
    <source>
        <dbReference type="Proteomes" id="UP000000370"/>
    </source>
</evidence>
<keyword evidence="1" id="KW-0732">Signal</keyword>
<gene>
    <name evidence="3" type="ordered locus">Cphy_2266</name>
</gene>
<dbReference type="InterPro" id="IPR040877">
    <property type="entry name" value="CBM65_1"/>
</dbReference>
<accession>A9KK57</accession>
<reference evidence="4" key="1">
    <citation type="submission" date="2007-11" db="EMBL/GenBank/DDBJ databases">
        <title>Complete genome sequence of Clostridium phytofermentans ISDg.</title>
        <authorList>
            <person name="Leschine S.B."/>
            <person name="Warnick T.A."/>
            <person name="Blanchard J.L."/>
            <person name="Schnell D.J."/>
            <person name="Petit E.L."/>
            <person name="LaTouf W.G."/>
            <person name="Copeland A."/>
            <person name="Lucas S."/>
            <person name="Lapidus A."/>
            <person name="Barry K."/>
            <person name="Glavina del Rio T."/>
            <person name="Dalin E."/>
            <person name="Tice H."/>
            <person name="Pitluck S."/>
            <person name="Kiss H."/>
            <person name="Brettin T."/>
            <person name="Bruce D."/>
            <person name="Detter J.C."/>
            <person name="Han C."/>
            <person name="Kuske C."/>
            <person name="Schmutz J."/>
            <person name="Larimer F."/>
            <person name="Land M."/>
            <person name="Hauser L."/>
            <person name="Kyrpides N."/>
            <person name="Kim E.A."/>
            <person name="Richardson P."/>
        </authorList>
    </citation>
    <scope>NUCLEOTIDE SEQUENCE [LARGE SCALE GENOMIC DNA]</scope>
    <source>
        <strain evidence="4">ATCC 700394 / DSM 18823 / ISDg</strain>
    </source>
</reference>
<dbReference type="HOGENOM" id="CLU_432586_0_0_9"/>
<dbReference type="OrthoDB" id="2042135at2"/>
<feature type="domain" description="Carbohydrate binding module 65" evidence="2">
    <location>
        <begin position="383"/>
        <end position="495"/>
    </location>
</feature>
<dbReference type="AlphaFoldDB" id="A9KK57"/>
<sequence precursor="true">MFKKKRFLAIFLVFVMIFSISACKKGDKSTDGDQVTVAPTATVAPTTAPVKESFVGIDFEDGNYGFIELNTSPGNADKSILSVVDFNGSKQLKVEIQEDKVPYIAIDTSSLLRSRVADVRSIEMDVTVAYKDGKFRAVSGFIYAYSGTDRKESKDPWSVYLETKNPNKAVGTLDNEAQYFVAGAKNFFILTKETDNGKDQGFGAADLYIDNIVIRDASGNAMAVDTTVSFDKPDGFGESDWSNLTKVKDTVEIEGFNVSGDAWNQNGVNTTSNKGTFDASLIKPGCILTINYTSEGSVWLVAVPGEGAPYGWTRIQQQTAVKNDSNSTCQITYDQIVEALGTEDFASTLAVLQGEGDAAWSIKSVTIGYEAKQLPATMNDASIEGFAVKADGWSQDGVITTLDGGNFDASLLKPGSVVTINYKSDGDVWLVAVPGTGAPYAWTRIAQGAAAKNDENNKCQITYEQIVEALGTEDFASTLGKLQCEGDQAWEVYSVTIGEFAHTMVKVKDEVAIDGFAVKADGWSQAGVTTTTNGGTFDASLLKPGCIVTISYKSAGNVWLIANPGNGASYGWTRIAQGAAAKNPEGNKCQITYDQIVTALGTEDFAGSLAELQAEGEQAWEVYGVTIGYPVE</sequence>
<proteinExistence type="predicted"/>
<feature type="domain" description="Carbohydrate binding module 65" evidence="2">
    <location>
        <begin position="253"/>
        <end position="365"/>
    </location>
</feature>
<evidence type="ECO:0000313" key="3">
    <source>
        <dbReference type="EMBL" id="ABX42629.1"/>
    </source>
</evidence>
<feature type="chain" id="PRO_5038390057" description="Carbohydrate binding module 65 domain-containing protein" evidence="1">
    <location>
        <begin position="25"/>
        <end position="632"/>
    </location>
</feature>
<dbReference type="Pfam" id="PF18259">
    <property type="entry name" value="CBM65_1"/>
    <property type="match status" value="3"/>
</dbReference>
<protein>
    <recommendedName>
        <fullName evidence="2">Carbohydrate binding module 65 domain-containing protein</fullName>
    </recommendedName>
</protein>
<dbReference type="Gene3D" id="2.60.120.1070">
    <property type="match status" value="3"/>
</dbReference>
<evidence type="ECO:0000259" key="2">
    <source>
        <dbReference type="Pfam" id="PF18259"/>
    </source>
</evidence>
<feature type="signal peptide" evidence="1">
    <location>
        <begin position="1"/>
        <end position="24"/>
    </location>
</feature>